<protein>
    <submittedName>
        <fullName evidence="2">Uncharacterized protein</fullName>
    </submittedName>
</protein>
<dbReference type="AlphaFoldDB" id="A0A5C1AQ77"/>
<dbReference type="Proteomes" id="UP000324974">
    <property type="component" value="Chromosome"/>
</dbReference>
<organism evidence="2 3">
    <name type="scientific">Limnoglobus roseus</name>
    <dbReference type="NCBI Taxonomy" id="2598579"/>
    <lineage>
        <taxon>Bacteria</taxon>
        <taxon>Pseudomonadati</taxon>
        <taxon>Planctomycetota</taxon>
        <taxon>Planctomycetia</taxon>
        <taxon>Gemmatales</taxon>
        <taxon>Gemmataceae</taxon>
        <taxon>Limnoglobus</taxon>
    </lineage>
</organism>
<dbReference type="RefSeq" id="WP_149114253.1">
    <property type="nucleotide sequence ID" value="NZ_CP042425.1"/>
</dbReference>
<accession>A0A5C1AQ77</accession>
<evidence type="ECO:0000256" key="1">
    <source>
        <dbReference type="SAM" id="MobiDB-lite"/>
    </source>
</evidence>
<dbReference type="KEGG" id="lrs:PX52LOC_06994"/>
<dbReference type="EMBL" id="CP042425">
    <property type="protein sequence ID" value="QEL19912.1"/>
    <property type="molecule type" value="Genomic_DNA"/>
</dbReference>
<reference evidence="3" key="1">
    <citation type="submission" date="2019-08" db="EMBL/GenBank/DDBJ databases">
        <title>Limnoglobus roseus gen. nov., sp. nov., a novel freshwater planctomycete with a giant genome from the family Gemmataceae.</title>
        <authorList>
            <person name="Kulichevskaya I.S."/>
            <person name="Naumoff D.G."/>
            <person name="Miroshnikov K."/>
            <person name="Ivanova A."/>
            <person name="Philippov D.A."/>
            <person name="Hakobyan A."/>
            <person name="Rijpstra I.C."/>
            <person name="Sinninghe Damste J.S."/>
            <person name="Liesack W."/>
            <person name="Dedysh S.N."/>
        </authorList>
    </citation>
    <scope>NUCLEOTIDE SEQUENCE [LARGE SCALE GENOMIC DNA]</scope>
    <source>
        <strain evidence="3">PX52</strain>
    </source>
</reference>
<proteinExistence type="predicted"/>
<feature type="region of interest" description="Disordered" evidence="1">
    <location>
        <begin position="170"/>
        <end position="195"/>
    </location>
</feature>
<evidence type="ECO:0000313" key="2">
    <source>
        <dbReference type="EMBL" id="QEL19912.1"/>
    </source>
</evidence>
<sequence>MSNGFHFPTRDPILNAVTDPDVHAAFRSTWGCAVLATRIFDASTRPDYVRLLNDRAEWIAEAFNTLRSEYRPGRVEKSIPKLTRVSALPVGYPGYGTAHEEADDLVALFIREVERASDRRAGFHHRCPGYTWPPLTAAAVMRMRIRLSVILKRRRPQWQRLAELTGLLERESSQAGAEPPRQFVTATRPSEPPPVVQRVHGCAEIVAAWRAVAEMQQTDIGTRWRKIKRDNAKYGGPIEISGGRPPRSALVLLQEFAADPPGWAERKGIVTT</sequence>
<evidence type="ECO:0000313" key="3">
    <source>
        <dbReference type="Proteomes" id="UP000324974"/>
    </source>
</evidence>
<name>A0A5C1AQ77_9BACT</name>
<gene>
    <name evidence="2" type="ORF">PX52LOC_06994</name>
</gene>
<keyword evidence="3" id="KW-1185">Reference proteome</keyword>